<dbReference type="GO" id="GO:0004467">
    <property type="term" value="F:long-chain fatty acid-CoA ligase activity"/>
    <property type="evidence" value="ECO:0007669"/>
    <property type="project" value="TreeGrafter"/>
</dbReference>
<name>A0A9P5SQW6_9FUNG</name>
<keyword evidence="20" id="KW-1185">Reference proteome</keyword>
<dbReference type="GO" id="GO:0005778">
    <property type="term" value="C:peroxisomal membrane"/>
    <property type="evidence" value="ECO:0007669"/>
    <property type="project" value="UniProtKB-SubCell"/>
</dbReference>
<dbReference type="InterPro" id="IPR045851">
    <property type="entry name" value="AMP-bd_C_sf"/>
</dbReference>
<evidence type="ECO:0000256" key="7">
    <source>
        <dbReference type="ARBA" id="ARBA00022741"/>
    </source>
</evidence>
<keyword evidence="5" id="KW-0436">Ligase</keyword>
<dbReference type="GO" id="GO:0009898">
    <property type="term" value="C:cytoplasmic side of plasma membrane"/>
    <property type="evidence" value="ECO:0007669"/>
    <property type="project" value="TreeGrafter"/>
</dbReference>
<dbReference type="Pfam" id="PF12937">
    <property type="entry name" value="F-box-like"/>
    <property type="match status" value="1"/>
</dbReference>
<evidence type="ECO:0000256" key="3">
    <source>
        <dbReference type="ARBA" id="ARBA00022448"/>
    </source>
</evidence>
<dbReference type="Gene3D" id="1.20.1280.50">
    <property type="match status" value="1"/>
</dbReference>
<organism evidence="19 20">
    <name type="scientific">Podila minutissima</name>
    <dbReference type="NCBI Taxonomy" id="64525"/>
    <lineage>
        <taxon>Eukaryota</taxon>
        <taxon>Fungi</taxon>
        <taxon>Fungi incertae sedis</taxon>
        <taxon>Mucoromycota</taxon>
        <taxon>Mortierellomycotina</taxon>
        <taxon>Mortierellomycetes</taxon>
        <taxon>Mortierellales</taxon>
        <taxon>Mortierellaceae</taxon>
        <taxon>Podila</taxon>
    </lineage>
</organism>
<dbReference type="PANTHER" id="PTHR43107">
    <property type="entry name" value="LONG-CHAIN FATTY ACID TRANSPORT PROTEIN"/>
    <property type="match status" value="1"/>
</dbReference>
<evidence type="ECO:0000256" key="10">
    <source>
        <dbReference type="ARBA" id="ARBA00023055"/>
    </source>
</evidence>
<evidence type="ECO:0000256" key="16">
    <source>
        <dbReference type="ARBA" id="ARBA00068795"/>
    </source>
</evidence>
<dbReference type="PROSITE" id="PS50181">
    <property type="entry name" value="FBOX"/>
    <property type="match status" value="1"/>
</dbReference>
<evidence type="ECO:0000313" key="20">
    <source>
        <dbReference type="Proteomes" id="UP000696485"/>
    </source>
</evidence>
<protein>
    <recommendedName>
        <fullName evidence="16">Very long-chain fatty acid transport protein</fullName>
    </recommendedName>
    <alternativeName>
        <fullName evidence="17">Very-long-chain acyl-CoA synthetase</fullName>
    </alternativeName>
</protein>
<dbReference type="PROSITE" id="PS00455">
    <property type="entry name" value="AMP_BINDING"/>
    <property type="match status" value="1"/>
</dbReference>
<reference evidence="19" key="1">
    <citation type="journal article" date="2020" name="Fungal Divers.">
        <title>Resolving the Mortierellaceae phylogeny through synthesis of multi-gene phylogenetics and phylogenomics.</title>
        <authorList>
            <person name="Vandepol N."/>
            <person name="Liber J."/>
            <person name="Desiro A."/>
            <person name="Na H."/>
            <person name="Kennedy M."/>
            <person name="Barry K."/>
            <person name="Grigoriev I.V."/>
            <person name="Miller A.N."/>
            <person name="O'Donnell K."/>
            <person name="Stajich J.E."/>
            <person name="Bonito G."/>
        </authorList>
    </citation>
    <scope>NUCLEOTIDE SEQUENCE</scope>
    <source>
        <strain evidence="19">NVP1</strain>
    </source>
</reference>
<accession>A0A9P5SQW6</accession>
<dbReference type="FunFam" id="3.40.50.12780:FF:000019">
    <property type="entry name" value="Long-chain fatty acid transporter"/>
    <property type="match status" value="1"/>
</dbReference>
<evidence type="ECO:0000256" key="6">
    <source>
        <dbReference type="ARBA" id="ARBA00022692"/>
    </source>
</evidence>
<dbReference type="GO" id="GO:0005524">
    <property type="term" value="F:ATP binding"/>
    <property type="evidence" value="ECO:0007669"/>
    <property type="project" value="UniProtKB-KW"/>
</dbReference>
<dbReference type="GO" id="GO:0005811">
    <property type="term" value="C:lipid droplet"/>
    <property type="evidence" value="ECO:0007669"/>
    <property type="project" value="TreeGrafter"/>
</dbReference>
<evidence type="ECO:0000256" key="13">
    <source>
        <dbReference type="ARBA" id="ARBA00046271"/>
    </source>
</evidence>
<dbReference type="FunFam" id="3.30.300.30:FF:000002">
    <property type="entry name" value="Long-chain fatty acid transport protein 1"/>
    <property type="match status" value="1"/>
</dbReference>
<dbReference type="PANTHER" id="PTHR43107:SF15">
    <property type="entry name" value="FATTY ACID TRANSPORT PROTEIN 3, ISOFORM A"/>
    <property type="match status" value="1"/>
</dbReference>
<keyword evidence="9" id="KW-1133">Transmembrane helix</keyword>
<dbReference type="Proteomes" id="UP000696485">
    <property type="component" value="Unassembled WGS sequence"/>
</dbReference>
<dbReference type="InterPro" id="IPR020845">
    <property type="entry name" value="AMP-binding_CS"/>
</dbReference>
<gene>
    <name evidence="19" type="ORF">BG006_002059</name>
</gene>
<comment type="caution">
    <text evidence="19">The sequence shown here is derived from an EMBL/GenBank/DDBJ whole genome shotgun (WGS) entry which is preliminary data.</text>
</comment>
<keyword evidence="4" id="KW-1003">Cell membrane</keyword>
<dbReference type="EMBL" id="JAAAUY010000145">
    <property type="protein sequence ID" value="KAF9334500.1"/>
    <property type="molecule type" value="Genomic_DNA"/>
</dbReference>
<dbReference type="GO" id="GO:0044539">
    <property type="term" value="P:long-chain fatty acid import into cell"/>
    <property type="evidence" value="ECO:0007669"/>
    <property type="project" value="TreeGrafter"/>
</dbReference>
<dbReference type="Pfam" id="PF00501">
    <property type="entry name" value="AMP-binding"/>
    <property type="match status" value="1"/>
</dbReference>
<keyword evidence="7" id="KW-0547">Nucleotide-binding</keyword>
<evidence type="ECO:0000256" key="1">
    <source>
        <dbReference type="ARBA" id="ARBA00004651"/>
    </source>
</evidence>
<keyword evidence="10" id="KW-0445">Lipid transport</keyword>
<comment type="catalytic activity">
    <reaction evidence="14">
        <text>a very long-chain fatty acid + ATP + CoA = a very long-chain fatty acyl-CoA + AMP + diphosphate</text>
        <dbReference type="Rhea" id="RHEA:54536"/>
        <dbReference type="ChEBI" id="CHEBI:30616"/>
        <dbReference type="ChEBI" id="CHEBI:33019"/>
        <dbReference type="ChEBI" id="CHEBI:57287"/>
        <dbReference type="ChEBI" id="CHEBI:58950"/>
        <dbReference type="ChEBI" id="CHEBI:138261"/>
        <dbReference type="ChEBI" id="CHEBI:456215"/>
    </reaction>
</comment>
<evidence type="ECO:0000313" key="19">
    <source>
        <dbReference type="EMBL" id="KAF9334500.1"/>
    </source>
</evidence>
<dbReference type="SUPFAM" id="SSF56801">
    <property type="entry name" value="Acetyl-CoA synthetase-like"/>
    <property type="match status" value="1"/>
</dbReference>
<dbReference type="InterPro" id="IPR000873">
    <property type="entry name" value="AMP-dep_synth/lig_dom"/>
</dbReference>
<evidence type="ECO:0000256" key="9">
    <source>
        <dbReference type="ARBA" id="ARBA00022989"/>
    </source>
</evidence>
<dbReference type="GO" id="GO:0005324">
    <property type="term" value="F:long-chain fatty acid transmembrane transporter activity"/>
    <property type="evidence" value="ECO:0007669"/>
    <property type="project" value="TreeGrafter"/>
</dbReference>
<evidence type="ECO:0000256" key="8">
    <source>
        <dbReference type="ARBA" id="ARBA00022840"/>
    </source>
</evidence>
<feature type="domain" description="F-box" evidence="18">
    <location>
        <begin position="664"/>
        <end position="715"/>
    </location>
</feature>
<evidence type="ECO:0000256" key="5">
    <source>
        <dbReference type="ARBA" id="ARBA00022598"/>
    </source>
</evidence>
<dbReference type="SUPFAM" id="SSF81383">
    <property type="entry name" value="F-box domain"/>
    <property type="match status" value="1"/>
</dbReference>
<proteinExistence type="inferred from homology"/>
<evidence type="ECO:0000256" key="2">
    <source>
        <dbReference type="ARBA" id="ARBA00006432"/>
    </source>
</evidence>
<evidence type="ECO:0000259" key="18">
    <source>
        <dbReference type="PROSITE" id="PS50181"/>
    </source>
</evidence>
<keyword evidence="11" id="KW-0472">Membrane</keyword>
<keyword evidence="8" id="KW-0067">ATP-binding</keyword>
<evidence type="ECO:0000256" key="11">
    <source>
        <dbReference type="ARBA" id="ARBA00023136"/>
    </source>
</evidence>
<comment type="similarity">
    <text evidence="2">Belongs to the ATP-dependent AMP-binding enzyme family.</text>
</comment>
<dbReference type="Gene3D" id="3.30.300.30">
    <property type="match status" value="1"/>
</dbReference>
<dbReference type="AlphaFoldDB" id="A0A9P5SQW6"/>
<keyword evidence="12" id="KW-0576">Peroxisome</keyword>
<evidence type="ECO:0000256" key="4">
    <source>
        <dbReference type="ARBA" id="ARBA00022475"/>
    </source>
</evidence>
<dbReference type="InterPro" id="IPR036047">
    <property type="entry name" value="F-box-like_dom_sf"/>
</dbReference>
<comment type="subcellular location">
    <subcellularLocation>
        <location evidence="1">Cell membrane</location>
        <topology evidence="1">Multi-pass membrane protein</topology>
    </subcellularLocation>
    <subcellularLocation>
        <location evidence="13">Peroxisome membrane</location>
    </subcellularLocation>
</comment>
<evidence type="ECO:0000256" key="12">
    <source>
        <dbReference type="ARBA" id="ARBA00023140"/>
    </source>
</evidence>
<keyword evidence="3" id="KW-0813">Transport</keyword>
<evidence type="ECO:0000256" key="17">
    <source>
        <dbReference type="ARBA" id="ARBA00078285"/>
    </source>
</evidence>
<comment type="function">
    <text evidence="15">Acyl-CoA synthetase required for both the import of long chain fatty acids (LCFAs) (C14-C18) and the activation very long chain fatty acids (VLCFAs) (C20-C26) by esterification of the fatty acids into metabolically active CoA-thioesters for subsequent degradation or incorporation into phospholipids. The transport and fatty acyl-CoA synthetase activities are genetically separable and are thus independent activities. Esterifies VLCFAs in the peroxisome matrix. The VLCFAs are actively transported into peroxisomes by a PXA1-PXA2 heterodimeric transporter in the peroxisomal membrane.</text>
</comment>
<dbReference type="InterPro" id="IPR042099">
    <property type="entry name" value="ANL_N_sf"/>
</dbReference>
<dbReference type="Gene3D" id="3.40.50.12780">
    <property type="entry name" value="N-terminal domain of ligase-like"/>
    <property type="match status" value="1"/>
</dbReference>
<evidence type="ECO:0000256" key="15">
    <source>
        <dbReference type="ARBA" id="ARBA00060276"/>
    </source>
</evidence>
<keyword evidence="6" id="KW-0812">Transmembrane</keyword>
<dbReference type="InterPro" id="IPR001810">
    <property type="entry name" value="F-box_dom"/>
</dbReference>
<sequence>MAAPTIAAAIPAAMYVGSKLAIPRDMKLAKGLANAKLGYRSFERSDTINISYRFEENCKKHPNREALVFEGKSYTFLDIQRESNKVGNWLLSKGVKRGDIVSLFMQNKPEFLFCWLGLNKVGATGAFINTNLAGKPLTHSLRTADASILIMDAELPTPIVNVLDEVLEMGYTIYSYAGPQIHDFATPIDLSMVSDASLPRSLRKKTTANDIAMLIYTSGTTGLPKAGRFSHSRANVAALFWTSFYHFNSNDRLYIALPLYHSAGAVLGICVAWVTGATVILARKFSTTSFWDECRSNKVTVIQYIGEICRYLLNAPESPLDKVHTIRMAHGNGMRPDVWNRFRDRFGIPLIGEWYASTEGTGILTNYNTGPNGAGAIGYRGSLARIADKGLKIAKFDIQTEELIRDKNGRCIECAADEPGELLTMIDSSDPTRAFQGYHKNASANSKKVVTDAFKIGDQYFRTGDILRRDGDGYFYFGDRVGDTFRWKSENVSTAEVSEVLSTYPDCIEVNIYGVQIPGHDGRAGMAAIVSKDGMDWDKFAKFALKNLPKYSVPIFIRKVPAMEITGTFKQRKVELVNEGMDPSKISDEMLWLDGHSYKPFKAPEHTCVVSGKAKLMNHHDELNDPFDDIYHPKSNAHRRGRKAKPPPHGKVKSHIVRRLGEKPNVPGRLPVEVLEVIFSQLTQSSLRKGTSLVCKEWHRVTEQFISRKGTWKVSGMDYQDDLLERIRVGSVNTLECWFMLDPDVPDVQSRLVLPKHHAPMWDDFVLIAEDMNGGVHGGLDTTFYREPLHLRDLYASAAKLCPQLRRLHLSHSTDPIVNVDLCVAENKETEILLRSSFPKIREIAYIPGQGALGSIFSNLVYLEILFERIWHNYSNIDQGFLDSALQKMPHLVHLHALAVHYKVRLVMPTTYTRTESRPIVGVKLPVVHKHSKKKFLRDCDPIYRNPAVITTTEPDLPPWARPANKWACTRLQTLSLTPLGQGNHINFFYHQILSSFVHLTDLTLSQPSLLMGQLLSPSEDAQRFGKPGTKDGRIALQSPRPPSSLKDYHASVQRAFEQRMAETKAGKRAENLLWALLPLRALESLTLTVDTIPGVLFAQDFEFLRRTPPHLWTKLKVHVEVEEEMSFSCDRDWYEDEIDRPPEVVFWPELGSFRVVYRDSPAQGFLYEPLLAQVEQEIRPAVDFRFQRVFRPRSRVP</sequence>
<evidence type="ECO:0000256" key="14">
    <source>
        <dbReference type="ARBA" id="ARBA00051585"/>
    </source>
</evidence>